<feature type="signal peptide" evidence="1">
    <location>
        <begin position="1"/>
        <end position="25"/>
    </location>
</feature>
<dbReference type="Pfam" id="PF13349">
    <property type="entry name" value="DUF4097"/>
    <property type="match status" value="1"/>
</dbReference>
<feature type="domain" description="DUF4097" evidence="2">
    <location>
        <begin position="47"/>
        <end position="316"/>
    </location>
</feature>
<dbReference type="EMBL" id="WKKF01000001">
    <property type="protein sequence ID" value="MRX53165.1"/>
    <property type="molecule type" value="Genomic_DNA"/>
</dbReference>
<sequence>MKKLVYGLLILLAAGIAGTVATAGAAGGFSFNTKEVFDEKIIANKDIKNIEIDLSSADLTLHQTSDEEIKVELNGKVNKKYSDRIKLDVDEKGDTLDIVLSGEDRMQFSFGINIVDTNVDVYLPDRVFDRINAKTSSGDIESADIKAKEILLTSQSGDVALDSSTSEENMILKTSSGDIQSISNSASSFDLNSESGDLIIREQKAKETVLHTSSGDMNVVNTTGSINADSSSGDIIIENKKLTGNIDAETSSGEITIGFEEQPDSLEVDYKGGSGEGSVDLDGLNYEEKSEDEIKGKIGSGKYTIKARTSSGDFQLR</sequence>
<evidence type="ECO:0000259" key="2">
    <source>
        <dbReference type="Pfam" id="PF13349"/>
    </source>
</evidence>
<accession>A0A6I2M4U3</accession>
<protein>
    <submittedName>
        <fullName evidence="3">DUF4097 family beta strand repeat protein</fullName>
    </submittedName>
</protein>
<dbReference type="PANTHER" id="PTHR34094">
    <property type="match status" value="1"/>
</dbReference>
<organism evidence="3 4">
    <name type="scientific">Metabacillus idriensis</name>
    <dbReference type="NCBI Taxonomy" id="324768"/>
    <lineage>
        <taxon>Bacteria</taxon>
        <taxon>Bacillati</taxon>
        <taxon>Bacillota</taxon>
        <taxon>Bacilli</taxon>
        <taxon>Bacillales</taxon>
        <taxon>Bacillaceae</taxon>
        <taxon>Metabacillus</taxon>
    </lineage>
</organism>
<keyword evidence="1" id="KW-0732">Signal</keyword>
<dbReference type="InterPro" id="IPR025164">
    <property type="entry name" value="Toastrack_DUF4097"/>
</dbReference>
<evidence type="ECO:0000256" key="1">
    <source>
        <dbReference type="SAM" id="SignalP"/>
    </source>
</evidence>
<evidence type="ECO:0000313" key="4">
    <source>
        <dbReference type="Proteomes" id="UP000441585"/>
    </source>
</evidence>
<dbReference type="AlphaFoldDB" id="A0A6I2M4U3"/>
<gene>
    <name evidence="3" type="ORF">GJU41_04215</name>
</gene>
<dbReference type="PANTHER" id="PTHR34094:SF1">
    <property type="entry name" value="PROTEIN FAM185A"/>
    <property type="match status" value="1"/>
</dbReference>
<comment type="caution">
    <text evidence="3">The sequence shown here is derived from an EMBL/GenBank/DDBJ whole genome shotgun (WGS) entry which is preliminary data.</text>
</comment>
<feature type="chain" id="PRO_5026323848" evidence="1">
    <location>
        <begin position="26"/>
        <end position="317"/>
    </location>
</feature>
<keyword evidence="4" id="KW-1185">Reference proteome</keyword>
<name>A0A6I2M4U3_9BACI</name>
<dbReference type="Proteomes" id="UP000441585">
    <property type="component" value="Unassembled WGS sequence"/>
</dbReference>
<reference evidence="3 4" key="1">
    <citation type="submission" date="2019-11" db="EMBL/GenBank/DDBJ databases">
        <title>Bacillus idriensis genome.</title>
        <authorList>
            <person name="Konopka E.N."/>
            <person name="Newman J.D."/>
        </authorList>
    </citation>
    <scope>NUCLEOTIDE SEQUENCE [LARGE SCALE GENOMIC DNA]</scope>
    <source>
        <strain evidence="3 4">DSM 19097</strain>
    </source>
</reference>
<evidence type="ECO:0000313" key="3">
    <source>
        <dbReference type="EMBL" id="MRX53165.1"/>
    </source>
</evidence>
<dbReference type="RefSeq" id="WP_154318067.1">
    <property type="nucleotide sequence ID" value="NZ_CAJGAA010000001.1"/>
</dbReference>
<proteinExistence type="predicted"/>